<dbReference type="PANTHER" id="PTHR42916:SF1">
    <property type="entry name" value="PROTEIN PHYLLO, CHLOROPLASTIC"/>
    <property type="match status" value="1"/>
</dbReference>
<dbReference type="Gene3D" id="3.40.50.1220">
    <property type="entry name" value="TPP-binding domain"/>
    <property type="match status" value="1"/>
</dbReference>
<keyword evidence="2" id="KW-0479">Metal-binding</keyword>
<organism evidence="7 8">
    <name type="scientific">Bacteroides xylanisolvens</name>
    <dbReference type="NCBI Taxonomy" id="371601"/>
    <lineage>
        <taxon>Bacteria</taxon>
        <taxon>Pseudomonadati</taxon>
        <taxon>Bacteroidota</taxon>
        <taxon>Bacteroidia</taxon>
        <taxon>Bacteroidales</taxon>
        <taxon>Bacteroidaceae</taxon>
        <taxon>Bacteroides</taxon>
    </lineage>
</organism>
<keyword evidence="4" id="KW-0786">Thiamine pyrophosphate</keyword>
<evidence type="ECO:0000256" key="4">
    <source>
        <dbReference type="ARBA" id="ARBA00023052"/>
    </source>
</evidence>
<dbReference type="CDD" id="cd07037">
    <property type="entry name" value="TPP_PYR_MenD"/>
    <property type="match status" value="1"/>
</dbReference>
<evidence type="ECO:0000256" key="5">
    <source>
        <dbReference type="ARBA" id="ARBA00023211"/>
    </source>
</evidence>
<dbReference type="RefSeq" id="WP_117683522.1">
    <property type="nucleotide sequence ID" value="NZ_JBCHGU010000018.1"/>
</dbReference>
<protein>
    <submittedName>
        <fullName evidence="7">2-succinyl-5-enolpyruvyl-6-hydroxy-3-cyclohexene-1-carboxylate synthase</fullName>
    </submittedName>
</protein>
<keyword evidence="1" id="KW-0808">Transferase</keyword>
<keyword evidence="3" id="KW-0460">Magnesium</keyword>
<dbReference type="InterPro" id="IPR029061">
    <property type="entry name" value="THDP-binding"/>
</dbReference>
<dbReference type="PIRSF" id="PIRSF004983">
    <property type="entry name" value="MenD"/>
    <property type="match status" value="1"/>
</dbReference>
<name>A0A3E4NM13_9BACE</name>
<dbReference type="InterPro" id="IPR012001">
    <property type="entry name" value="Thiamin_PyroP_enz_TPP-bd_dom"/>
</dbReference>
<dbReference type="InterPro" id="IPR004433">
    <property type="entry name" value="MenaQ_synth_MenD"/>
</dbReference>
<dbReference type="GO" id="GO:0046872">
    <property type="term" value="F:metal ion binding"/>
    <property type="evidence" value="ECO:0007669"/>
    <property type="project" value="UniProtKB-KW"/>
</dbReference>
<dbReference type="AlphaFoldDB" id="A0A3E4NM13"/>
<proteinExistence type="predicted"/>
<evidence type="ECO:0000256" key="1">
    <source>
        <dbReference type="ARBA" id="ARBA00022679"/>
    </source>
</evidence>
<dbReference type="Pfam" id="PF02776">
    <property type="entry name" value="TPP_enzyme_N"/>
    <property type="match status" value="1"/>
</dbReference>
<accession>A0A3E4NM13</accession>
<evidence type="ECO:0000313" key="7">
    <source>
        <dbReference type="EMBL" id="RGK66024.1"/>
    </source>
</evidence>
<evidence type="ECO:0000256" key="3">
    <source>
        <dbReference type="ARBA" id="ARBA00022842"/>
    </source>
</evidence>
<reference evidence="7 8" key="1">
    <citation type="submission" date="2018-08" db="EMBL/GenBank/DDBJ databases">
        <title>A genome reference for cultivated species of the human gut microbiota.</title>
        <authorList>
            <person name="Zou Y."/>
            <person name="Xue W."/>
            <person name="Luo G."/>
        </authorList>
    </citation>
    <scope>NUCLEOTIDE SEQUENCE [LARGE SCALE GENOMIC DNA]</scope>
    <source>
        <strain evidence="7 8">TF10-34</strain>
    </source>
</reference>
<dbReference type="GO" id="GO:0070204">
    <property type="term" value="F:2-succinyl-5-enolpyruvyl-6-hydroxy-3-cyclohexene-1-carboxylic-acid synthase activity"/>
    <property type="evidence" value="ECO:0007669"/>
    <property type="project" value="InterPro"/>
</dbReference>
<evidence type="ECO:0000259" key="6">
    <source>
        <dbReference type="Pfam" id="PF02776"/>
    </source>
</evidence>
<sequence>MYTTQENVRIVIALLKQYNIRHIVVSPGGTNIPISQAVQDDPFFICYSVPDERSAMYFAIGLYLQTGEVIATSCTSAQATRNYVPGLTEAFYKHAPILAITTSKLERFQYQDYMQAPDQCSLPRDAVKHSFDLPPITDVNTRVQCYHNAKDAILETTHRNPGPVQLNIRIEDTLQGVFENGELPTIRPLKRYMAWDEWADAELYGKKVLIVVGEHRPFTDKQNKAIDAFCESHDVAVYVNHLSNYHGKFAIQGNLLVSCGGMKKLTPDVCITIGGQTGDYPIYNALNRIGNVEHWRVSEDGNYVDTYGCLVKIFECPDYYFFNRMTKENSSEHNYFSAWKQLNDTMNYDIELPFSNLYVAQQLYKSIPQNSIMNYAILNSLRCWSYFPLNPSIQGYGNVAAFGIDGCNSMLIGESMNTDELCFIVTGDLAFFYDMNSLGIRNIKNNVRILLINNGGGAEFKIMTRNWKKDVHVDSYISANGHNGSAKGWAENCGFKYLKANNKNELDKVKDIFLMHNEKSIILEVFTNGDDEPKAMDAIVSSNAITTPTDCLKNMVKNIIGEPGLNIIKRKLRK</sequence>
<dbReference type="SUPFAM" id="SSF52518">
    <property type="entry name" value="Thiamin diphosphate-binding fold (THDP-binding)"/>
    <property type="match status" value="2"/>
</dbReference>
<dbReference type="GO" id="GO:0009234">
    <property type="term" value="P:menaquinone biosynthetic process"/>
    <property type="evidence" value="ECO:0007669"/>
    <property type="project" value="InterPro"/>
</dbReference>
<dbReference type="Proteomes" id="UP000261210">
    <property type="component" value="Unassembled WGS sequence"/>
</dbReference>
<dbReference type="GO" id="GO:0030976">
    <property type="term" value="F:thiamine pyrophosphate binding"/>
    <property type="evidence" value="ECO:0007669"/>
    <property type="project" value="InterPro"/>
</dbReference>
<gene>
    <name evidence="7" type="ORF">DXD03_05185</name>
</gene>
<keyword evidence="5" id="KW-0464">Manganese</keyword>
<dbReference type="PANTHER" id="PTHR42916">
    <property type="entry name" value="2-SUCCINYL-5-ENOLPYRUVYL-6-HYDROXY-3-CYCLOHEXENE-1-CARBOXYLATE SYNTHASE"/>
    <property type="match status" value="1"/>
</dbReference>
<evidence type="ECO:0000256" key="2">
    <source>
        <dbReference type="ARBA" id="ARBA00022723"/>
    </source>
</evidence>
<dbReference type="Gene3D" id="3.40.50.970">
    <property type="match status" value="2"/>
</dbReference>
<comment type="caution">
    <text evidence="7">The sequence shown here is derived from an EMBL/GenBank/DDBJ whole genome shotgun (WGS) entry which is preliminary data.</text>
</comment>
<feature type="domain" description="Thiamine pyrophosphate enzyme N-terminal TPP-binding" evidence="6">
    <location>
        <begin position="9"/>
        <end position="121"/>
    </location>
</feature>
<dbReference type="EMBL" id="QSQU01000005">
    <property type="protein sequence ID" value="RGK66024.1"/>
    <property type="molecule type" value="Genomic_DNA"/>
</dbReference>
<evidence type="ECO:0000313" key="8">
    <source>
        <dbReference type="Proteomes" id="UP000261210"/>
    </source>
</evidence>